<dbReference type="InterPro" id="IPR008317">
    <property type="entry name" value="UCP030561"/>
</dbReference>
<dbReference type="InterPro" id="IPR037401">
    <property type="entry name" value="SnoaL-like"/>
</dbReference>
<dbReference type="Gene3D" id="3.10.450.50">
    <property type="match status" value="1"/>
</dbReference>
<evidence type="ECO:0000259" key="1">
    <source>
        <dbReference type="Pfam" id="PF12680"/>
    </source>
</evidence>
<gene>
    <name evidence="2" type="ORF">PQU95_03935</name>
</gene>
<sequence>MSPEHVIQAQLDAYNAKNLDALLACYAQDACMYQYPATLVAQGHDEIRQRMKLRFAEPDLHAQLLRRVVIGEVVIDEEVVTRNFPAGRGKVAMTMIYRVQHGRIVDASTIMGEPQLEQAG</sequence>
<comment type="caution">
    <text evidence="2">The sequence shown here is derived from an EMBL/GenBank/DDBJ whole genome shotgun (WGS) entry which is preliminary data.</text>
</comment>
<name>A0ABT5IW09_9NEIS</name>
<dbReference type="RefSeq" id="WP_272750783.1">
    <property type="nucleotide sequence ID" value="NZ_JAQQLF010000004.1"/>
</dbReference>
<evidence type="ECO:0000313" key="2">
    <source>
        <dbReference type="EMBL" id="MDC7716373.1"/>
    </source>
</evidence>
<keyword evidence="3" id="KW-1185">Reference proteome</keyword>
<dbReference type="Pfam" id="PF12680">
    <property type="entry name" value="SnoaL_2"/>
    <property type="match status" value="1"/>
</dbReference>
<accession>A0ABT5IW09</accession>
<dbReference type="SUPFAM" id="SSF54427">
    <property type="entry name" value="NTF2-like"/>
    <property type="match status" value="1"/>
</dbReference>
<proteinExistence type="predicted"/>
<organism evidence="2 3">
    <name type="scientific">Vogesella aquatica</name>
    <dbReference type="NCBI Taxonomy" id="2984206"/>
    <lineage>
        <taxon>Bacteria</taxon>
        <taxon>Pseudomonadati</taxon>
        <taxon>Pseudomonadota</taxon>
        <taxon>Betaproteobacteria</taxon>
        <taxon>Neisseriales</taxon>
        <taxon>Chromobacteriaceae</taxon>
        <taxon>Vogesella</taxon>
    </lineage>
</organism>
<evidence type="ECO:0000313" key="3">
    <source>
        <dbReference type="Proteomes" id="UP001219956"/>
    </source>
</evidence>
<protein>
    <submittedName>
        <fullName evidence="2">Nuclear transport factor 2 family protein</fullName>
    </submittedName>
</protein>
<dbReference type="EMBL" id="JAQQLF010000004">
    <property type="protein sequence ID" value="MDC7716373.1"/>
    <property type="molecule type" value="Genomic_DNA"/>
</dbReference>
<reference evidence="2 3" key="1">
    <citation type="submission" date="2023-01" db="EMBL/GenBank/DDBJ databases">
        <title>Novel species of the genus Vogesella isolated from rivers.</title>
        <authorList>
            <person name="Lu H."/>
        </authorList>
    </citation>
    <scope>NUCLEOTIDE SEQUENCE [LARGE SCALE GENOMIC DNA]</scope>
    <source>
        <strain evidence="2 3">DC21W</strain>
    </source>
</reference>
<dbReference type="PIRSF" id="PIRSF030561">
    <property type="entry name" value="UCP030561"/>
    <property type="match status" value="1"/>
</dbReference>
<dbReference type="InterPro" id="IPR032710">
    <property type="entry name" value="NTF2-like_dom_sf"/>
</dbReference>
<feature type="domain" description="SnoaL-like" evidence="1">
    <location>
        <begin position="8"/>
        <end position="106"/>
    </location>
</feature>
<dbReference type="Proteomes" id="UP001219956">
    <property type="component" value="Unassembled WGS sequence"/>
</dbReference>